<protein>
    <submittedName>
        <fullName evidence="1">Uncharacterized protein</fullName>
    </submittedName>
</protein>
<organism evidence="1">
    <name type="scientific">Erinnyis ello granulovirus</name>
    <dbReference type="NCBI Taxonomy" id="307444"/>
    <lineage>
        <taxon>Viruses</taxon>
        <taxon>Viruses incertae sedis</taxon>
        <taxon>Naldaviricetes</taxon>
        <taxon>Lefavirales</taxon>
        <taxon>Baculoviridae</taxon>
        <taxon>Betabaculovirus</taxon>
        <taxon>Betabaculovirus erellonis</taxon>
    </lineage>
</organism>
<gene>
    <name evidence="1" type="ORF">EREL_037</name>
</gene>
<proteinExistence type="predicted"/>
<sequence>MINYQITCFMCRPHTSTSIPILKHYLCVCIDSESGACFLWRGEKRVVKKHLRRFPRLVVVMNIDRFDCVWNVLCDSVAVINLIGIKIYNVNVLRELIQTEIDRVVNDGLHSN</sequence>
<dbReference type="EMBL" id="KX859084">
    <property type="protein sequence ID" value="ARX72026.1"/>
    <property type="molecule type" value="Genomic_DNA"/>
</dbReference>
<reference evidence="1" key="1">
    <citation type="submission" date="2016-09" db="EMBL/GenBank/DDBJ databases">
        <title>Genome-wide Diversity of Wild Populations of Erinnyis ello granulovirus (ErelGV).</title>
        <authorList>
            <person name="Brito A.F."/>
            <person name="Melo F.L."/>
            <person name="Ardisson-Araujo D.M.P."/>
            <person name="Sihler W."/>
            <person name="Souza M.L."/>
            <person name="Ribeiro B.M."/>
        </authorList>
    </citation>
    <scope>NUCLEOTIDE SEQUENCE</scope>
    <source>
        <strain evidence="1">ErelGV-PA</strain>
    </source>
</reference>
<evidence type="ECO:0000313" key="1">
    <source>
        <dbReference type="EMBL" id="ARX72026.1"/>
    </source>
</evidence>
<name>A0A288WJF6_9BBAC</name>
<accession>A0A288WJF6</accession>